<evidence type="ECO:0000313" key="1">
    <source>
        <dbReference type="EMBL" id="GGH53307.1"/>
    </source>
</evidence>
<gene>
    <name evidence="1" type="ORF">GCM10008014_20880</name>
</gene>
<proteinExistence type="predicted"/>
<evidence type="ECO:0000313" key="2">
    <source>
        <dbReference type="Proteomes" id="UP000652153"/>
    </source>
</evidence>
<comment type="caution">
    <text evidence="1">The sequence shown here is derived from an EMBL/GenBank/DDBJ whole genome shotgun (WGS) entry which is preliminary data.</text>
</comment>
<keyword evidence="2" id="KW-1185">Reference proteome</keyword>
<organism evidence="1 2">
    <name type="scientific">Paenibacillus silvae</name>
    <dbReference type="NCBI Taxonomy" id="1325358"/>
    <lineage>
        <taxon>Bacteria</taxon>
        <taxon>Bacillati</taxon>
        <taxon>Bacillota</taxon>
        <taxon>Bacilli</taxon>
        <taxon>Bacillales</taxon>
        <taxon>Paenibacillaceae</taxon>
        <taxon>Paenibacillus</taxon>
    </lineage>
</organism>
<protein>
    <submittedName>
        <fullName evidence="1">Uncharacterized protein</fullName>
    </submittedName>
</protein>
<reference evidence="2" key="1">
    <citation type="journal article" date="2019" name="Int. J. Syst. Evol. Microbiol.">
        <title>The Global Catalogue of Microorganisms (GCM) 10K type strain sequencing project: providing services to taxonomists for standard genome sequencing and annotation.</title>
        <authorList>
            <consortium name="The Broad Institute Genomics Platform"/>
            <consortium name="The Broad Institute Genome Sequencing Center for Infectious Disease"/>
            <person name="Wu L."/>
            <person name="Ma J."/>
        </authorList>
    </citation>
    <scope>NUCLEOTIDE SEQUENCE [LARGE SCALE GENOMIC DNA]</scope>
    <source>
        <strain evidence="2">CGMCC 1.12770</strain>
    </source>
</reference>
<name>A0ABQ1Z7Y4_9BACL</name>
<sequence length="42" mass="4374">MDELGPVWDSSVDVVDAVIITGEGNITVMVTNADVDVNVNVA</sequence>
<accession>A0ABQ1Z7Y4</accession>
<dbReference type="Proteomes" id="UP000652153">
    <property type="component" value="Unassembled WGS sequence"/>
</dbReference>
<dbReference type="EMBL" id="BMFU01000002">
    <property type="protein sequence ID" value="GGH53307.1"/>
    <property type="molecule type" value="Genomic_DNA"/>
</dbReference>
<dbReference type="RefSeq" id="WP_268237036.1">
    <property type="nucleotide sequence ID" value="NZ_BMFU01000002.1"/>
</dbReference>